<dbReference type="FunFam" id="1.10.246.20:FF:000003">
    <property type="entry name" value="Mediator of RNA polymerase II transcription subunit 15a"/>
    <property type="match status" value="1"/>
</dbReference>
<dbReference type="InterPro" id="IPR044661">
    <property type="entry name" value="MED15a/b/c-like"/>
</dbReference>
<gene>
    <name evidence="5" type="ORF">C5167_021333</name>
</gene>
<feature type="domain" description="Mediator complex subunit 15 KIX" evidence="4">
    <location>
        <begin position="110"/>
        <end position="188"/>
    </location>
</feature>
<proteinExistence type="predicted"/>
<evidence type="ECO:0000256" key="3">
    <source>
        <dbReference type="SAM" id="MobiDB-lite"/>
    </source>
</evidence>
<feature type="compositionally biased region" description="Polar residues" evidence="3">
    <location>
        <begin position="378"/>
        <end position="401"/>
    </location>
</feature>
<dbReference type="Pfam" id="PF16987">
    <property type="entry name" value="KIX_2"/>
    <property type="match status" value="1"/>
</dbReference>
<feature type="region of interest" description="Disordered" evidence="3">
    <location>
        <begin position="1226"/>
        <end position="1272"/>
    </location>
</feature>
<feature type="region of interest" description="Disordered" evidence="3">
    <location>
        <begin position="907"/>
        <end position="936"/>
    </location>
</feature>
<feature type="region of interest" description="Disordered" evidence="3">
    <location>
        <begin position="957"/>
        <end position="982"/>
    </location>
</feature>
<feature type="compositionally biased region" description="Pro residues" evidence="3">
    <location>
        <begin position="1234"/>
        <end position="1247"/>
    </location>
</feature>
<keyword evidence="6" id="KW-1185">Reference proteome</keyword>
<feature type="compositionally biased region" description="Low complexity" evidence="3">
    <location>
        <begin position="1109"/>
        <end position="1135"/>
    </location>
</feature>
<feature type="region of interest" description="Disordered" evidence="3">
    <location>
        <begin position="1109"/>
        <end position="1149"/>
    </location>
</feature>
<feature type="region of interest" description="Disordered" evidence="3">
    <location>
        <begin position="189"/>
        <end position="216"/>
    </location>
</feature>
<dbReference type="InterPro" id="IPR036529">
    <property type="entry name" value="KIX_dom_sf"/>
</dbReference>
<comment type="subcellular location">
    <subcellularLocation>
        <location evidence="1">Nucleus</location>
    </subcellularLocation>
</comment>
<feature type="region of interest" description="Disordered" evidence="3">
    <location>
        <begin position="365"/>
        <end position="424"/>
    </location>
</feature>
<dbReference type="Gene3D" id="1.10.246.20">
    <property type="entry name" value="Coactivator CBP, KIX domain"/>
    <property type="match status" value="1"/>
</dbReference>
<dbReference type="GO" id="GO:0031490">
    <property type="term" value="F:chromatin DNA binding"/>
    <property type="evidence" value="ECO:0007669"/>
    <property type="project" value="InterPro"/>
</dbReference>
<dbReference type="STRING" id="3469.A0A4Y7IVJ4"/>
<feature type="compositionally biased region" description="Polar residues" evidence="3">
    <location>
        <begin position="907"/>
        <end position="931"/>
    </location>
</feature>
<keyword evidence="2" id="KW-0539">Nucleus</keyword>
<sequence length="1449" mass="160967">MTMLMDLLGLKNNLGVCGFNFINQVGGLAVPNHMTCYSGLGGALSFIIGTRCKSPTTVAEKRVEATTILDAIEWAIIREFIRFHPQIEFHPPRLLRDSAKVEPPNMEDAADWRTHVQPDSRQRIVTKILETLERQVPISGPDVLAELNKVAVRLEDIIFTIATSQTDYLQKISLKMLAMETKSQTNEVANSFPLNTGGGSQNPQDPASHKMQSDQVCYPGQSQIPLANQYEARQQLLSQNIQNNIGNSGIHEPLALSSALPSGASLTQSSMPNAVNQGSNIQSGMTQNSSGNLVGQGGVASNMFANLTTQMQGWQLPQQTGSQQQQFWYQQQQLQQHLLKLDPPPPPQQLLGNIPFSIMQAHIQQQQQLTRLQSTQQPHMQMSSGLQPSPSILQQTQHSVMQLSSGLQQNLQSAAAQSTPNGLQQHPLSVLRQPHQRYQQFMQQQAPVLHQQQHSVFPSQQHPQQKINAPNLQQQHLVGQQNVSNMLQQQQQQQQGSLNQQNNIANMQQHLLGKNIPHQQQLGQQSNVSGLQKQQQQLMHTIHQQKGKVQQQQNAQVSTNMLQIQGKQAQTQPAQQQLMSQHPSQTTQMHQQLRLQYQPDSLQRNMQQTILTSGGSMLSHQSLLDQKQVFHSQIPPPEASSMSIDAAITGNATTTENAVYVQEEVYQTIRSMREKYLPGLSGMHQKISQKCQQHDSLPQPPKSEQIERLKIFKDMLDKMMRFLNLPKTSAIPSLKDKLPLYEKQILNFLSSNRAWNPGPLQQQIQPTVVLPLSIQQQQQQQQHQQLQQQQHQQLQQQQQQQLPSTSIDAAITGNAVDPQEEVCQTIKSMREKYLPGLSDMHQKISQKCQQHDSLPHPPESEQLERLRTYKNMLDRMIGFLNLPKSSMIPSLKDKLSFYEKQILNILNSNPPRKSGALQQQIQPTGGHSLSIQQQQQQQQQRQLQQQQQQQQQEEEQPQQQQLQQQNQQQQQHQQQQTQSQNPLRQQYENQMNSHMQPTILQNSVLSTQPTAVTSMNGSLTPNHVGVSTSQSNLLNSLQPGSTMMSGQGNGSSSLQLVCVGSTLQYQSAGNALQQGNLNTMSQNTVNGLQNNVNSLQMNPDMLQQHPHLNQQLQQQQRQMHNQEQQQFQQLVHQSQKPQRSAQLQGHQISQLQQMREDLKFRQGMGYKEGMSEQHLAAAGLWAPYNHQVKLGSSFPISSPQMLSVASPQLSQHSPQIDQQSLSSFLTTTGTPLQPANPPLIVPSPSTPLAPSLIPGDPEKQTSGVSSLSNAGNVGEAHSTASLGQVQSLAIDTPGISASPLLAELTCPDGNQVTSSTITKPSTTEQPLECLLKEVKSMSPKAFSASASDFGSVISMIDRIAGSAPGIGSKASVGEDLVTMTESHIQARNFVQQDGSSATKKMKRHTTAVPLNAMSSAGSVNDSFKQVVTIELSDVESTATSRMKKPRVEV</sequence>
<dbReference type="EMBL" id="CM010716">
    <property type="protein sequence ID" value="RZC52884.1"/>
    <property type="molecule type" value="Genomic_DNA"/>
</dbReference>
<dbReference type="PANTHER" id="PTHR33137:SF4">
    <property type="entry name" value="MEDIATOR OF RNA POLYMERASE II TRANSCRIPTION SUBUNIT 15A-RELATED"/>
    <property type="match status" value="1"/>
</dbReference>
<dbReference type="Proteomes" id="UP000316621">
    <property type="component" value="Chromosome 2"/>
</dbReference>
<feature type="region of interest" description="Disordered" evidence="3">
    <location>
        <begin position="261"/>
        <end position="290"/>
    </location>
</feature>
<feature type="compositionally biased region" description="Low complexity" evidence="3">
    <location>
        <begin position="365"/>
        <end position="377"/>
    </location>
</feature>
<evidence type="ECO:0000313" key="5">
    <source>
        <dbReference type="EMBL" id="RZC52884.1"/>
    </source>
</evidence>
<dbReference type="GO" id="GO:0005634">
    <property type="term" value="C:nucleus"/>
    <property type="evidence" value="ECO:0007669"/>
    <property type="project" value="UniProtKB-SubCell"/>
</dbReference>
<feature type="compositionally biased region" description="Low complexity" evidence="3">
    <location>
        <begin position="402"/>
        <end position="418"/>
    </location>
</feature>
<reference evidence="5 6" key="1">
    <citation type="journal article" date="2018" name="Science">
        <title>The opium poppy genome and morphinan production.</title>
        <authorList>
            <person name="Guo L."/>
            <person name="Winzer T."/>
            <person name="Yang X."/>
            <person name="Li Y."/>
            <person name="Ning Z."/>
            <person name="He Z."/>
            <person name="Teodor R."/>
            <person name="Lu Y."/>
            <person name="Bowser T.A."/>
            <person name="Graham I.A."/>
            <person name="Ye K."/>
        </authorList>
    </citation>
    <scope>NUCLEOTIDE SEQUENCE [LARGE SCALE GENOMIC DNA]</scope>
    <source>
        <strain evidence="6">cv. HN1</strain>
        <tissue evidence="5">Leaves</tissue>
    </source>
</reference>
<dbReference type="GO" id="GO:0003713">
    <property type="term" value="F:transcription coactivator activity"/>
    <property type="evidence" value="ECO:0007669"/>
    <property type="project" value="InterPro"/>
</dbReference>
<feature type="compositionally biased region" description="Polar residues" evidence="3">
    <location>
        <begin position="1260"/>
        <end position="1271"/>
    </location>
</feature>
<dbReference type="Gramene" id="RZC52884">
    <property type="protein sequence ID" value="RZC52884"/>
    <property type="gene ID" value="C5167_021333"/>
</dbReference>
<organism evidence="5 6">
    <name type="scientific">Papaver somniferum</name>
    <name type="common">Opium poppy</name>
    <dbReference type="NCBI Taxonomy" id="3469"/>
    <lineage>
        <taxon>Eukaryota</taxon>
        <taxon>Viridiplantae</taxon>
        <taxon>Streptophyta</taxon>
        <taxon>Embryophyta</taxon>
        <taxon>Tracheophyta</taxon>
        <taxon>Spermatophyta</taxon>
        <taxon>Magnoliopsida</taxon>
        <taxon>Ranunculales</taxon>
        <taxon>Papaveraceae</taxon>
        <taxon>Papaveroideae</taxon>
        <taxon>Papaver</taxon>
    </lineage>
</organism>
<evidence type="ECO:0000259" key="4">
    <source>
        <dbReference type="Pfam" id="PF16987"/>
    </source>
</evidence>
<protein>
    <recommendedName>
        <fullName evidence="4">Mediator complex subunit 15 KIX domain-containing protein</fullName>
    </recommendedName>
</protein>
<evidence type="ECO:0000256" key="1">
    <source>
        <dbReference type="ARBA" id="ARBA00004123"/>
    </source>
</evidence>
<evidence type="ECO:0000256" key="2">
    <source>
        <dbReference type="ARBA" id="ARBA00023242"/>
    </source>
</evidence>
<name>A0A4Y7IVJ4_PAPSO</name>
<dbReference type="InterPro" id="IPR036546">
    <property type="entry name" value="MED15_KIX"/>
</dbReference>
<accession>A0A4Y7IVJ4</accession>
<evidence type="ECO:0000313" key="6">
    <source>
        <dbReference type="Proteomes" id="UP000316621"/>
    </source>
</evidence>
<dbReference type="PANTHER" id="PTHR33137">
    <property type="entry name" value="MEDIATOR OF RNA POLYMERASE II TRANSCRIPTION SUBUNIT 15A-RELATED"/>
    <property type="match status" value="1"/>
</dbReference>
<feature type="compositionally biased region" description="Polar residues" evidence="3">
    <location>
        <begin position="267"/>
        <end position="290"/>
    </location>
</feature>